<keyword evidence="2" id="KW-0805">Transcription regulation</keyword>
<dbReference type="GO" id="GO:0000976">
    <property type="term" value="F:transcription cis-regulatory region binding"/>
    <property type="evidence" value="ECO:0007669"/>
    <property type="project" value="TreeGrafter"/>
</dbReference>
<dbReference type="InterPro" id="IPR001647">
    <property type="entry name" value="HTH_TetR"/>
</dbReference>
<organism evidence="7 8">
    <name type="scientific">Actinosynnema pretiosum</name>
    <dbReference type="NCBI Taxonomy" id="42197"/>
    <lineage>
        <taxon>Bacteria</taxon>
        <taxon>Bacillati</taxon>
        <taxon>Actinomycetota</taxon>
        <taxon>Actinomycetes</taxon>
        <taxon>Pseudonocardiales</taxon>
        <taxon>Pseudonocardiaceae</taxon>
        <taxon>Actinosynnema</taxon>
    </lineage>
</organism>
<dbReference type="PROSITE" id="PS50977">
    <property type="entry name" value="HTH_TETR_2"/>
    <property type="match status" value="1"/>
</dbReference>
<evidence type="ECO:0000259" key="6">
    <source>
        <dbReference type="PROSITE" id="PS50977"/>
    </source>
</evidence>
<dbReference type="Proteomes" id="UP000218505">
    <property type="component" value="Chromosome"/>
</dbReference>
<feature type="domain" description="HTH tetR-type" evidence="6">
    <location>
        <begin position="8"/>
        <end position="68"/>
    </location>
</feature>
<dbReference type="InterPro" id="IPR036271">
    <property type="entry name" value="Tet_transcr_reg_TetR-rel_C_sf"/>
</dbReference>
<keyword evidence="8" id="KW-1185">Reference proteome</keyword>
<dbReference type="EMBL" id="CP023445">
    <property type="protein sequence ID" value="ATE57597.1"/>
    <property type="molecule type" value="Genomic_DNA"/>
</dbReference>
<dbReference type="SUPFAM" id="SSF48498">
    <property type="entry name" value="Tetracyclin repressor-like, C-terminal domain"/>
    <property type="match status" value="1"/>
</dbReference>
<evidence type="ECO:0000313" key="8">
    <source>
        <dbReference type="Proteomes" id="UP000218505"/>
    </source>
</evidence>
<evidence type="ECO:0000256" key="5">
    <source>
        <dbReference type="PROSITE-ProRule" id="PRU00335"/>
    </source>
</evidence>
<evidence type="ECO:0000256" key="4">
    <source>
        <dbReference type="ARBA" id="ARBA00023163"/>
    </source>
</evidence>
<keyword evidence="4" id="KW-0804">Transcription</keyword>
<dbReference type="KEGG" id="apre:CNX65_33360"/>
<evidence type="ECO:0000313" key="7">
    <source>
        <dbReference type="EMBL" id="ATE57597.1"/>
    </source>
</evidence>
<sequence length="177" mass="18977">MPKAVDHDSRRRKIADAVCRLADRRGFEGVSLRDVAAEADVSMGAVQRCFHTKEDMLRFALQEVGRRTLSRAGGGAPQVGGPFPQVTGEGALSHRAEAKVWLAFAAQAAVSPTLAEVLRANYAELHGIFTRLLADRPDPDRAATTLLALADGLTTHVVVGHLSHDQARAVLEAHLAD</sequence>
<dbReference type="SUPFAM" id="SSF46689">
    <property type="entry name" value="Homeodomain-like"/>
    <property type="match status" value="1"/>
</dbReference>
<dbReference type="Pfam" id="PF00440">
    <property type="entry name" value="TetR_N"/>
    <property type="match status" value="1"/>
</dbReference>
<feature type="DNA-binding region" description="H-T-H motif" evidence="5">
    <location>
        <begin position="31"/>
        <end position="50"/>
    </location>
</feature>
<dbReference type="InterPro" id="IPR009057">
    <property type="entry name" value="Homeodomain-like_sf"/>
</dbReference>
<dbReference type="Pfam" id="PF13977">
    <property type="entry name" value="TetR_C_6"/>
    <property type="match status" value="1"/>
</dbReference>
<evidence type="ECO:0000256" key="2">
    <source>
        <dbReference type="ARBA" id="ARBA00023015"/>
    </source>
</evidence>
<dbReference type="AlphaFoldDB" id="A0A290ZF12"/>
<evidence type="ECO:0000256" key="3">
    <source>
        <dbReference type="ARBA" id="ARBA00023125"/>
    </source>
</evidence>
<gene>
    <name evidence="7" type="ORF">CNX65_33360</name>
</gene>
<dbReference type="PANTHER" id="PTHR30055:SF226">
    <property type="entry name" value="HTH-TYPE TRANSCRIPTIONAL REGULATOR PKSA"/>
    <property type="match status" value="1"/>
</dbReference>
<dbReference type="RefSeq" id="WP_096497256.1">
    <property type="nucleotide sequence ID" value="NZ_CP023445.1"/>
</dbReference>
<dbReference type="Gene3D" id="1.10.357.10">
    <property type="entry name" value="Tetracycline Repressor, domain 2"/>
    <property type="match status" value="1"/>
</dbReference>
<evidence type="ECO:0000256" key="1">
    <source>
        <dbReference type="ARBA" id="ARBA00022491"/>
    </source>
</evidence>
<accession>A0A290ZF12</accession>
<dbReference type="InterPro" id="IPR050109">
    <property type="entry name" value="HTH-type_TetR-like_transc_reg"/>
</dbReference>
<dbReference type="PANTHER" id="PTHR30055">
    <property type="entry name" value="HTH-TYPE TRANSCRIPTIONAL REGULATOR RUTR"/>
    <property type="match status" value="1"/>
</dbReference>
<keyword evidence="3 5" id="KW-0238">DNA-binding</keyword>
<dbReference type="InterPro" id="IPR039538">
    <property type="entry name" value="BetI_C"/>
</dbReference>
<name>A0A290ZF12_9PSEU</name>
<dbReference type="GO" id="GO:0003700">
    <property type="term" value="F:DNA-binding transcription factor activity"/>
    <property type="evidence" value="ECO:0007669"/>
    <property type="project" value="TreeGrafter"/>
</dbReference>
<proteinExistence type="predicted"/>
<keyword evidence="1" id="KW-0678">Repressor</keyword>
<protein>
    <submittedName>
        <fullName evidence="7">TetR family transcriptional regulator</fullName>
    </submittedName>
</protein>
<reference evidence="7" key="1">
    <citation type="submission" date="2017-09" db="EMBL/GenBank/DDBJ databases">
        <title>Complete Genome Sequence of ansamitocin-producing Bacterium Actinosynnema pretiosum X47.</title>
        <authorList>
            <person name="Cao G."/>
            <person name="Zong G."/>
            <person name="Zhong C."/>
            <person name="Fu J."/>
        </authorList>
    </citation>
    <scope>NUCLEOTIDE SEQUENCE [LARGE SCALE GENOMIC DNA]</scope>
    <source>
        <strain evidence="7">X47</strain>
    </source>
</reference>